<keyword evidence="4" id="KW-0862">Zinc</keyword>
<dbReference type="SMART" id="SM00849">
    <property type="entry name" value="Lactamase_B"/>
    <property type="match status" value="1"/>
</dbReference>
<gene>
    <name evidence="9" type="ORF">FHS79_000437</name>
</gene>
<evidence type="ECO:0000313" key="9">
    <source>
        <dbReference type="EMBL" id="MBB6226283.1"/>
    </source>
</evidence>
<evidence type="ECO:0000256" key="1">
    <source>
        <dbReference type="ARBA" id="ARBA00022722"/>
    </source>
</evidence>
<comment type="caution">
    <text evidence="9">The sequence shown here is derived from an EMBL/GenBank/DDBJ whole genome shotgun (WGS) entry which is preliminary data.</text>
</comment>
<keyword evidence="10" id="KW-1185">Reference proteome</keyword>
<dbReference type="Pfam" id="PF07521">
    <property type="entry name" value="RMMBL"/>
    <property type="match status" value="1"/>
</dbReference>
<keyword evidence="5" id="KW-0269">Exonuclease</keyword>
<keyword evidence="2" id="KW-0479">Metal-binding</keyword>
<evidence type="ECO:0000313" key="10">
    <source>
        <dbReference type="Proteomes" id="UP000538147"/>
    </source>
</evidence>
<evidence type="ECO:0000259" key="8">
    <source>
        <dbReference type="SMART" id="SM00849"/>
    </source>
</evidence>
<dbReference type="PANTHER" id="PTHR43694:SF1">
    <property type="entry name" value="RIBONUCLEASE J"/>
    <property type="match status" value="1"/>
</dbReference>
<dbReference type="EC" id="3.1.-.-" evidence="9"/>
<evidence type="ECO:0000256" key="7">
    <source>
        <dbReference type="SAM" id="MobiDB-lite"/>
    </source>
</evidence>
<dbReference type="Gene3D" id="3.10.20.580">
    <property type="match status" value="1"/>
</dbReference>
<dbReference type="GO" id="GO:0004527">
    <property type="term" value="F:exonuclease activity"/>
    <property type="evidence" value="ECO:0007669"/>
    <property type="project" value="UniProtKB-KW"/>
</dbReference>
<dbReference type="InterPro" id="IPR055132">
    <property type="entry name" value="RNase_J_b_CASP"/>
</dbReference>
<dbReference type="EMBL" id="JACIIV010000003">
    <property type="protein sequence ID" value="MBB6226283.1"/>
    <property type="molecule type" value="Genomic_DNA"/>
</dbReference>
<proteinExistence type="predicted"/>
<protein>
    <submittedName>
        <fullName evidence="9">Ribonuclease J</fullName>
        <ecNumber evidence="9">3.1.-.-</ecNumber>
    </submittedName>
</protein>
<reference evidence="9 10" key="1">
    <citation type="submission" date="2020-08" db="EMBL/GenBank/DDBJ databases">
        <title>Genomic Encyclopedia of Type Strains, Phase IV (KMG-IV): sequencing the most valuable type-strain genomes for metagenomic binning, comparative biology and taxonomic classification.</title>
        <authorList>
            <person name="Goeker M."/>
        </authorList>
    </citation>
    <scope>NUCLEOTIDE SEQUENCE [LARGE SCALE GENOMIC DNA]</scope>
    <source>
        <strain evidence="9 10">DSM 102189</strain>
    </source>
</reference>
<feature type="region of interest" description="Disordered" evidence="7">
    <location>
        <begin position="507"/>
        <end position="541"/>
    </location>
</feature>
<dbReference type="Gene3D" id="3.40.50.10710">
    <property type="entry name" value="Metallo-hydrolase/oxidoreductase"/>
    <property type="match status" value="1"/>
</dbReference>
<dbReference type="InterPro" id="IPR001279">
    <property type="entry name" value="Metallo-B-lactamas"/>
</dbReference>
<name>A0A841L5P1_9SPHN</name>
<keyword evidence="1" id="KW-0540">Nuclease</keyword>
<evidence type="ECO:0000256" key="2">
    <source>
        <dbReference type="ARBA" id="ARBA00022723"/>
    </source>
</evidence>
<organism evidence="9 10">
    <name type="scientific">Polymorphobacter multimanifer</name>
    <dbReference type="NCBI Taxonomy" id="1070431"/>
    <lineage>
        <taxon>Bacteria</taxon>
        <taxon>Pseudomonadati</taxon>
        <taxon>Pseudomonadota</taxon>
        <taxon>Alphaproteobacteria</taxon>
        <taxon>Sphingomonadales</taxon>
        <taxon>Sphingosinicellaceae</taxon>
        <taxon>Polymorphobacter</taxon>
    </lineage>
</organism>
<dbReference type="GO" id="GO:0003723">
    <property type="term" value="F:RNA binding"/>
    <property type="evidence" value="ECO:0007669"/>
    <property type="project" value="UniProtKB-KW"/>
</dbReference>
<accession>A0A841L5P1</accession>
<keyword evidence="3 9" id="KW-0378">Hydrolase</keyword>
<dbReference type="RefSeq" id="WP_184194714.1">
    <property type="nucleotide sequence ID" value="NZ_BMOX01000072.1"/>
</dbReference>
<dbReference type="PANTHER" id="PTHR43694">
    <property type="entry name" value="RIBONUCLEASE J"/>
    <property type="match status" value="1"/>
</dbReference>
<evidence type="ECO:0000256" key="6">
    <source>
        <dbReference type="ARBA" id="ARBA00022884"/>
    </source>
</evidence>
<dbReference type="Pfam" id="PF00753">
    <property type="entry name" value="Lactamase_B"/>
    <property type="match status" value="1"/>
</dbReference>
<dbReference type="CDD" id="cd07714">
    <property type="entry name" value="RNaseJ_MBL-fold"/>
    <property type="match status" value="1"/>
</dbReference>
<dbReference type="Gene3D" id="3.60.15.10">
    <property type="entry name" value="Ribonuclease Z/Hydroxyacylglutathione hydrolase-like"/>
    <property type="match status" value="1"/>
</dbReference>
<sequence>MKPGKELIFLPLGGSGEIGMNVNLYGCNGKWVMVDLGMTFADPSYPGVDLVLPDLAFIEERRADLLGVVLTHGHEDHIGAIPYMAAELGVPLYATPFTAGLIAKKLKEEGIEREVELNIIPMGGSLQLGPFGFRYVAMAHSILEGNALIIDTPYGRVFHTGDWKLDDGPLLGVPASGEMLTDIGDSGVLAMVGDSTNVFNMEASGSESDVRAGLLQLVKTRKKGRVLVTTFASNAARIATLGHVAKETGRHLVLAGRSMDRITEVAKATGYLKDLPPVMSWDQASGMAPEKLLILCTGAQGEPAAALSRIAEGNHPALRLEPGDLVVYSSKQIPGNELAIGRVQNALATRGIEVVTERQAHVHVSGHPGRPELEAMYEWIRPEIAIPVHGERRHMEEHARFARECGVKKTMVPINGSAIRLAPNGPVLLGHEKAGRLLLDGDVILPADGATIVERRRLMMNGLMAVAVVLDRDGKLAAAPVVNAQGVPVEADKEAFLAECSDAAAAAVKGGGKPARPPRGGRNGRGGRGDGDAPSGDKMVDDVRVAVRRVAREWTGKKPVTEVQIVRLG</sequence>
<dbReference type="InterPro" id="IPR011108">
    <property type="entry name" value="RMMBL"/>
</dbReference>
<evidence type="ECO:0000256" key="4">
    <source>
        <dbReference type="ARBA" id="ARBA00022833"/>
    </source>
</evidence>
<dbReference type="GO" id="GO:0046872">
    <property type="term" value="F:metal ion binding"/>
    <property type="evidence" value="ECO:0007669"/>
    <property type="project" value="UniProtKB-KW"/>
</dbReference>
<dbReference type="InterPro" id="IPR036866">
    <property type="entry name" value="RibonucZ/Hydroxyglut_hydro"/>
</dbReference>
<keyword evidence="6" id="KW-0694">RNA-binding</keyword>
<evidence type="ECO:0000256" key="5">
    <source>
        <dbReference type="ARBA" id="ARBA00022839"/>
    </source>
</evidence>
<evidence type="ECO:0000256" key="3">
    <source>
        <dbReference type="ARBA" id="ARBA00022801"/>
    </source>
</evidence>
<dbReference type="Proteomes" id="UP000538147">
    <property type="component" value="Unassembled WGS sequence"/>
</dbReference>
<dbReference type="AlphaFoldDB" id="A0A841L5P1"/>
<dbReference type="InterPro" id="IPR042173">
    <property type="entry name" value="RNase_J_2"/>
</dbReference>
<dbReference type="SUPFAM" id="SSF56281">
    <property type="entry name" value="Metallo-hydrolase/oxidoreductase"/>
    <property type="match status" value="1"/>
</dbReference>
<dbReference type="Pfam" id="PF22505">
    <property type="entry name" value="RNase_J_b_CASP"/>
    <property type="match status" value="1"/>
</dbReference>
<feature type="domain" description="Metallo-beta-lactamase" evidence="8">
    <location>
        <begin position="19"/>
        <end position="214"/>
    </location>
</feature>